<proteinExistence type="predicted"/>
<dbReference type="InterPro" id="IPR036388">
    <property type="entry name" value="WH-like_DNA-bd_sf"/>
</dbReference>
<keyword evidence="3" id="KW-0804">Transcription</keyword>
<dbReference type="PANTHER" id="PTHR33204:SF1">
    <property type="entry name" value="TRANSCRIPTIONAL REGULATOR, MARR FAMILY"/>
    <property type="match status" value="1"/>
</dbReference>
<dbReference type="PROSITE" id="PS51118">
    <property type="entry name" value="HTH_HXLR"/>
    <property type="match status" value="1"/>
</dbReference>
<organism evidence="5 6">
    <name type="scientific">Paenibacillus methanolicus</name>
    <dbReference type="NCBI Taxonomy" id="582686"/>
    <lineage>
        <taxon>Bacteria</taxon>
        <taxon>Bacillati</taxon>
        <taxon>Bacillota</taxon>
        <taxon>Bacilli</taxon>
        <taxon>Bacillales</taxon>
        <taxon>Paenibacillaceae</taxon>
        <taxon>Paenibacillus</taxon>
    </lineage>
</organism>
<dbReference type="RefSeq" id="WP_187434426.1">
    <property type="nucleotide sequence ID" value="NZ_VNHS01000011.1"/>
</dbReference>
<dbReference type="PANTHER" id="PTHR33204">
    <property type="entry name" value="TRANSCRIPTIONAL REGULATOR, MARR FAMILY"/>
    <property type="match status" value="1"/>
</dbReference>
<reference evidence="5 6" key="1">
    <citation type="submission" date="2019-07" db="EMBL/GenBank/DDBJ databases">
        <title>Genomic Encyclopedia of Type Strains, Phase III (KMG-III): the genomes of soil and plant-associated and newly described type strains.</title>
        <authorList>
            <person name="Whitman W."/>
        </authorList>
    </citation>
    <scope>NUCLEOTIDE SEQUENCE [LARGE SCALE GENOMIC DNA]</scope>
    <source>
        <strain evidence="5 6">BL24</strain>
    </source>
</reference>
<evidence type="ECO:0000313" key="6">
    <source>
        <dbReference type="Proteomes" id="UP000323257"/>
    </source>
</evidence>
<keyword evidence="2 5" id="KW-0238">DNA-binding</keyword>
<dbReference type="GO" id="GO:0003677">
    <property type="term" value="F:DNA binding"/>
    <property type="evidence" value="ECO:0007669"/>
    <property type="project" value="UniProtKB-KW"/>
</dbReference>
<dbReference type="Proteomes" id="UP000323257">
    <property type="component" value="Unassembled WGS sequence"/>
</dbReference>
<dbReference type="InterPro" id="IPR002577">
    <property type="entry name" value="HTH_HxlR"/>
</dbReference>
<evidence type="ECO:0000259" key="4">
    <source>
        <dbReference type="PROSITE" id="PS51118"/>
    </source>
</evidence>
<evidence type="ECO:0000256" key="2">
    <source>
        <dbReference type="ARBA" id="ARBA00023125"/>
    </source>
</evidence>
<dbReference type="EMBL" id="VNHS01000011">
    <property type="protein sequence ID" value="TYP70696.1"/>
    <property type="molecule type" value="Genomic_DNA"/>
</dbReference>
<dbReference type="InterPro" id="IPR036390">
    <property type="entry name" value="WH_DNA-bd_sf"/>
</dbReference>
<gene>
    <name evidence="5" type="ORF">BCM02_111202</name>
</gene>
<dbReference type="Pfam" id="PF01638">
    <property type="entry name" value="HxlR"/>
    <property type="match status" value="1"/>
</dbReference>
<accession>A0A5S5BWM6</accession>
<evidence type="ECO:0000313" key="5">
    <source>
        <dbReference type="EMBL" id="TYP70696.1"/>
    </source>
</evidence>
<dbReference type="Gene3D" id="1.10.10.10">
    <property type="entry name" value="Winged helix-like DNA-binding domain superfamily/Winged helix DNA-binding domain"/>
    <property type="match status" value="1"/>
</dbReference>
<name>A0A5S5BWM6_9BACL</name>
<sequence length="117" mass="13645">MHDSMCPKFDKAMQLISKRWTGLIIHQLLNGPKRFCNIESAMPISGRLLSERLKELEQERIVRRDVYPETPVRIEYSLTGKGLALGPLFKELEHWSHEWIELDEADFPEAIVAEDRV</sequence>
<dbReference type="AlphaFoldDB" id="A0A5S5BWM6"/>
<feature type="domain" description="HTH hxlR-type" evidence="4">
    <location>
        <begin position="6"/>
        <end position="104"/>
    </location>
</feature>
<evidence type="ECO:0000256" key="1">
    <source>
        <dbReference type="ARBA" id="ARBA00023015"/>
    </source>
</evidence>
<dbReference type="SUPFAM" id="SSF46785">
    <property type="entry name" value="Winged helix' DNA-binding domain"/>
    <property type="match status" value="1"/>
</dbReference>
<comment type="caution">
    <text evidence="5">The sequence shown here is derived from an EMBL/GenBank/DDBJ whole genome shotgun (WGS) entry which is preliminary data.</text>
</comment>
<keyword evidence="6" id="KW-1185">Reference proteome</keyword>
<protein>
    <submittedName>
        <fullName evidence="5">DNA-binding HxlR family transcriptional regulator</fullName>
    </submittedName>
</protein>
<keyword evidence="1" id="KW-0805">Transcription regulation</keyword>
<evidence type="ECO:0000256" key="3">
    <source>
        <dbReference type="ARBA" id="ARBA00023163"/>
    </source>
</evidence>